<evidence type="ECO:0000313" key="6">
    <source>
        <dbReference type="Proteomes" id="UP000253490"/>
    </source>
</evidence>
<accession>A0A366I1F0</accession>
<dbReference type="Pfam" id="PF01638">
    <property type="entry name" value="HxlR"/>
    <property type="match status" value="1"/>
</dbReference>
<evidence type="ECO:0000256" key="1">
    <source>
        <dbReference type="ARBA" id="ARBA00023015"/>
    </source>
</evidence>
<sequence length="122" mass="14455">MKRMQSELQYGSNAGNRYDFKITQKVLAGKWKNILIWNIHLHKNIRFNKFKKFIPDITTKMLSQELKFLCDHDIVEKTIYNYVPPMVVYSLTERGKSLVPILVAMNQWGIHNKDILENKKES</sequence>
<evidence type="ECO:0000256" key="3">
    <source>
        <dbReference type="ARBA" id="ARBA00023163"/>
    </source>
</evidence>
<evidence type="ECO:0000259" key="4">
    <source>
        <dbReference type="PROSITE" id="PS51118"/>
    </source>
</evidence>
<name>A0A366I1F0_9FIRM</name>
<dbReference type="PANTHER" id="PTHR33204:SF29">
    <property type="entry name" value="TRANSCRIPTIONAL REGULATOR"/>
    <property type="match status" value="1"/>
</dbReference>
<dbReference type="InterPro" id="IPR036388">
    <property type="entry name" value="WH-like_DNA-bd_sf"/>
</dbReference>
<keyword evidence="2" id="KW-0238">DNA-binding</keyword>
<reference evidence="5 6" key="1">
    <citation type="submission" date="2018-06" db="EMBL/GenBank/DDBJ databases">
        <title>Genomic Encyclopedia of Type Strains, Phase IV (KMG-IV): sequencing the most valuable type-strain genomes for metagenomic binning, comparative biology and taxonomic classification.</title>
        <authorList>
            <person name="Goeker M."/>
        </authorList>
    </citation>
    <scope>NUCLEOTIDE SEQUENCE [LARGE SCALE GENOMIC DNA]</scope>
    <source>
        <strain evidence="5 6">DSM 22112</strain>
    </source>
</reference>
<dbReference type="InterPro" id="IPR002577">
    <property type="entry name" value="HTH_HxlR"/>
</dbReference>
<dbReference type="AlphaFoldDB" id="A0A366I1F0"/>
<dbReference type="EMBL" id="QNRX01000018">
    <property type="protein sequence ID" value="RBP59682.1"/>
    <property type="molecule type" value="Genomic_DNA"/>
</dbReference>
<dbReference type="PROSITE" id="PS51118">
    <property type="entry name" value="HTH_HXLR"/>
    <property type="match status" value="1"/>
</dbReference>
<comment type="caution">
    <text evidence="5">The sequence shown here is derived from an EMBL/GenBank/DDBJ whole genome shotgun (WGS) entry which is preliminary data.</text>
</comment>
<keyword evidence="6" id="KW-1185">Reference proteome</keyword>
<dbReference type="SUPFAM" id="SSF46785">
    <property type="entry name" value="Winged helix' DNA-binding domain"/>
    <property type="match status" value="1"/>
</dbReference>
<evidence type="ECO:0000313" key="5">
    <source>
        <dbReference type="EMBL" id="RBP59682.1"/>
    </source>
</evidence>
<dbReference type="PANTHER" id="PTHR33204">
    <property type="entry name" value="TRANSCRIPTIONAL REGULATOR, MARR FAMILY"/>
    <property type="match status" value="1"/>
</dbReference>
<organism evidence="5 6">
    <name type="scientific">Alkalibaculum bacchi</name>
    <dbReference type="NCBI Taxonomy" id="645887"/>
    <lineage>
        <taxon>Bacteria</taxon>
        <taxon>Bacillati</taxon>
        <taxon>Bacillota</taxon>
        <taxon>Clostridia</taxon>
        <taxon>Eubacteriales</taxon>
        <taxon>Eubacteriaceae</taxon>
        <taxon>Alkalibaculum</taxon>
    </lineage>
</organism>
<evidence type="ECO:0000256" key="2">
    <source>
        <dbReference type="ARBA" id="ARBA00023125"/>
    </source>
</evidence>
<feature type="domain" description="HTH hxlR-type" evidence="4">
    <location>
        <begin position="18"/>
        <end position="117"/>
    </location>
</feature>
<dbReference type="GO" id="GO:0003677">
    <property type="term" value="F:DNA binding"/>
    <property type="evidence" value="ECO:0007669"/>
    <property type="project" value="UniProtKB-KW"/>
</dbReference>
<keyword evidence="3" id="KW-0804">Transcription</keyword>
<keyword evidence="1" id="KW-0805">Transcription regulation</keyword>
<dbReference type="InterPro" id="IPR036390">
    <property type="entry name" value="WH_DNA-bd_sf"/>
</dbReference>
<gene>
    <name evidence="5" type="ORF">DES36_11833</name>
</gene>
<dbReference type="Gene3D" id="1.10.10.10">
    <property type="entry name" value="Winged helix-like DNA-binding domain superfamily/Winged helix DNA-binding domain"/>
    <property type="match status" value="1"/>
</dbReference>
<protein>
    <submittedName>
        <fullName evidence="5">HxlR family transcriptional regulator</fullName>
    </submittedName>
</protein>
<dbReference type="Proteomes" id="UP000253490">
    <property type="component" value="Unassembled WGS sequence"/>
</dbReference>
<proteinExistence type="predicted"/>